<keyword evidence="1" id="KW-0732">Signal</keyword>
<accession>A0ABT1MFS6</accession>
<dbReference type="SUPFAM" id="SSF49373">
    <property type="entry name" value="Invasin/intimin cell-adhesion fragments"/>
    <property type="match status" value="1"/>
</dbReference>
<organism evidence="3 4">
    <name type="scientific">Coprobacter tertius</name>
    <dbReference type="NCBI Taxonomy" id="2944915"/>
    <lineage>
        <taxon>Bacteria</taxon>
        <taxon>Pseudomonadati</taxon>
        <taxon>Bacteroidota</taxon>
        <taxon>Bacteroidia</taxon>
        <taxon>Bacteroidales</taxon>
        <taxon>Barnesiellaceae</taxon>
        <taxon>Coprobacter</taxon>
    </lineage>
</organism>
<dbReference type="InterPro" id="IPR026444">
    <property type="entry name" value="Secre_tail"/>
</dbReference>
<dbReference type="EMBL" id="JANDHW010000004">
    <property type="protein sequence ID" value="MCP9611493.1"/>
    <property type="molecule type" value="Genomic_DNA"/>
</dbReference>
<reference evidence="3 4" key="1">
    <citation type="submission" date="2022-07" db="EMBL/GenBank/DDBJ databases">
        <title>Fecal culturing of patients with breast cancer.</title>
        <authorList>
            <person name="Teng N.M.Y."/>
            <person name="Kiu R."/>
            <person name="Evans R."/>
            <person name="Baker D.J."/>
            <person name="Zenner C."/>
            <person name="Robinson S.D."/>
            <person name="Hall L.J."/>
        </authorList>
    </citation>
    <scope>NUCLEOTIDE SEQUENCE [LARGE SCALE GENOMIC DNA]</scope>
    <source>
        <strain evidence="3 4">LH1063</strain>
    </source>
</reference>
<name>A0ABT1MFS6_9BACT</name>
<evidence type="ECO:0000256" key="1">
    <source>
        <dbReference type="SAM" id="SignalP"/>
    </source>
</evidence>
<feature type="domain" description="BIG2" evidence="2">
    <location>
        <begin position="382"/>
        <end position="413"/>
    </location>
</feature>
<feature type="chain" id="PRO_5047096869" evidence="1">
    <location>
        <begin position="38"/>
        <end position="1215"/>
    </location>
</feature>
<evidence type="ECO:0000313" key="4">
    <source>
        <dbReference type="Proteomes" id="UP001205603"/>
    </source>
</evidence>
<dbReference type="InterPro" id="IPR003343">
    <property type="entry name" value="Big_2"/>
</dbReference>
<dbReference type="NCBIfam" id="TIGR04183">
    <property type="entry name" value="Por_Secre_tail"/>
    <property type="match status" value="1"/>
</dbReference>
<dbReference type="Gene3D" id="2.60.40.1080">
    <property type="match status" value="1"/>
</dbReference>
<dbReference type="Proteomes" id="UP001205603">
    <property type="component" value="Unassembled WGS sequence"/>
</dbReference>
<evidence type="ECO:0000259" key="2">
    <source>
        <dbReference type="Pfam" id="PF02368"/>
    </source>
</evidence>
<gene>
    <name evidence="3" type="ORF">NMU02_05255</name>
</gene>
<sequence>MSKVTKTLSGSCYYRFGSVKKMLFILLCAFMSQPLWAQTEISTVDQLKSIMDNPEGSYKLVADLSLSEDWVPLGTTDDPFTGTFDGNGHIIKGLKFSDETANNVGFIGVAQNATIKNVGFEDVYFIGRADVGAIIGKATASTIEGCYTTGYIQGYDHVGGVVGGTYPTDPEGNGKSMIFNCFSTAEVVSVSYQCGGILGLAADVEIHNVYFAGVCSTPNSNTGGIVSLIYKASEVYGDDANIISNSVVVSPYLKGGTITRRILANRGDNDKGMPYKLMNNYALQNMLINGVQIDDEEAMIGSDMPQGESKTMDELKSSAFYKSILGWDESVWRMNDGNYPVLLWQPEEALNIDRVVGLPTEPGNVSSGTDISVTAYSVMGLDVTYTSEDPEVATIDAEGKISCLKAGKTVIKASTAGNSLVMPASSEYHLNVITVSSSIRTAEDLNNIRYDLVGEYTLEEDIVLDAPWEPIEGFSGILNGNGHIIKGITFGDEKKSNVGLFGSTKGAVISKLGLENAELIGDVNVGALVGAAENTKITECYVANSYIEGRDHVGSIIGGILPNGEGSTIVQNCYATAEVTSRSTQAGGIAGTMGDGIIDKCFYSGIVKTQASNAGGIVSLIDNGVEQTISNCICHSPFMLGRNVGRILATKDNREATLNNNYARYDVMRGESESTLQGYDPEDPESISEGLNGITTAREFVYSSEFYETQLNWDMTTIWKMAGEGVIYPILAWQKTPITASVLNLPREKVRLVKGNSMKIKGYGSMGQPIYFETPQENTIVTMWLEYNAYDEIDFALFGTIGDNLQFGTATVKSSTDATEFITESETYFDIEVIDGESLKKEISSVEDLMNITEDMMGDYKLTCNIDLTSIASWTPIGNKQNPFKGKLDGNGYSIINLKYNNAGGNEVGLFGYTSGAVIKNLGVIDVEIIGNADVAAVSGGATGTTFSQVWVTGTIEGNDHVGGIVGMTYTGGASSISDCYCRATMSTRMAQVGGLAGVIQSTKIERSYSSGTVTAPTTDWQKNAGGLVGLSYDGNNELYGVVSLASSVTGGTTNPWIARGDVAVISNSLYRSDMVLSVGDESVPGYDQPSESAKKDLSSFYKQSTYEALEWDFSSVWKIESNEFPTLQIQKKIISGIENIDSDENEYVPYVQNGKLFITGIGKAEIVVFDLNGRLIAGSSAMSADTGIQLPTKGIYVVRVVENGKTMTFKVVNL</sequence>
<dbReference type="Pfam" id="PF02368">
    <property type="entry name" value="Big_2"/>
    <property type="match status" value="1"/>
</dbReference>
<keyword evidence="4" id="KW-1185">Reference proteome</keyword>
<dbReference type="RefSeq" id="WP_255026321.1">
    <property type="nucleotide sequence ID" value="NZ_JANDHW010000004.1"/>
</dbReference>
<dbReference type="Gene3D" id="2.160.20.110">
    <property type="match status" value="3"/>
</dbReference>
<feature type="signal peptide" evidence="1">
    <location>
        <begin position="1"/>
        <end position="37"/>
    </location>
</feature>
<dbReference type="InterPro" id="IPR008964">
    <property type="entry name" value="Invasin/intimin_cell_adhesion"/>
</dbReference>
<proteinExistence type="predicted"/>
<protein>
    <submittedName>
        <fullName evidence="3">T9SS type A sorting domain-containing protein</fullName>
    </submittedName>
</protein>
<comment type="caution">
    <text evidence="3">The sequence shown here is derived from an EMBL/GenBank/DDBJ whole genome shotgun (WGS) entry which is preliminary data.</text>
</comment>
<evidence type="ECO:0000313" key="3">
    <source>
        <dbReference type="EMBL" id="MCP9611493.1"/>
    </source>
</evidence>